<dbReference type="RefSeq" id="WP_075441906.1">
    <property type="nucleotide sequence ID" value="NZ_FOQK01000002.1"/>
</dbReference>
<organism evidence="2 3">
    <name type="scientific">Selenomonas ruminantium</name>
    <dbReference type="NCBI Taxonomy" id="971"/>
    <lineage>
        <taxon>Bacteria</taxon>
        <taxon>Bacillati</taxon>
        <taxon>Bacillota</taxon>
        <taxon>Negativicutes</taxon>
        <taxon>Selenomonadales</taxon>
        <taxon>Selenomonadaceae</taxon>
        <taxon>Selenomonas</taxon>
    </lineage>
</organism>
<dbReference type="GO" id="GO:0005886">
    <property type="term" value="C:plasma membrane"/>
    <property type="evidence" value="ECO:0007669"/>
    <property type="project" value="TreeGrafter"/>
</dbReference>
<dbReference type="Proteomes" id="UP000183639">
    <property type="component" value="Unassembled WGS sequence"/>
</dbReference>
<evidence type="ECO:0000259" key="1">
    <source>
        <dbReference type="Pfam" id="PF00308"/>
    </source>
</evidence>
<accession>A0A1I3C567</accession>
<evidence type="ECO:0000313" key="3">
    <source>
        <dbReference type="Proteomes" id="UP000183639"/>
    </source>
</evidence>
<evidence type="ECO:0000313" key="2">
    <source>
        <dbReference type="EMBL" id="SFH69466.1"/>
    </source>
</evidence>
<dbReference type="GO" id="GO:0006270">
    <property type="term" value="P:DNA replication initiation"/>
    <property type="evidence" value="ECO:0007669"/>
    <property type="project" value="TreeGrafter"/>
</dbReference>
<dbReference type="SUPFAM" id="SSF52540">
    <property type="entry name" value="P-loop containing nucleoside triphosphate hydrolases"/>
    <property type="match status" value="1"/>
</dbReference>
<dbReference type="InterPro" id="IPR027417">
    <property type="entry name" value="P-loop_NTPase"/>
</dbReference>
<gene>
    <name evidence="2" type="ORF">SAMN04487861_102157</name>
</gene>
<name>A0A1I3C567_SELRU</name>
<dbReference type="PANTHER" id="PTHR30050">
    <property type="entry name" value="CHROMOSOMAL REPLICATION INITIATOR PROTEIN DNAA"/>
    <property type="match status" value="1"/>
</dbReference>
<proteinExistence type="predicted"/>
<dbReference type="GO" id="GO:0003688">
    <property type="term" value="F:DNA replication origin binding"/>
    <property type="evidence" value="ECO:0007669"/>
    <property type="project" value="TreeGrafter"/>
</dbReference>
<dbReference type="InterPro" id="IPR013317">
    <property type="entry name" value="DnaA_dom"/>
</dbReference>
<dbReference type="Pfam" id="PF00308">
    <property type="entry name" value="Bac_DnaA"/>
    <property type="match status" value="1"/>
</dbReference>
<feature type="domain" description="Chromosomal replication initiator protein DnaA ATPAse" evidence="1">
    <location>
        <begin position="9"/>
        <end position="86"/>
    </location>
</feature>
<dbReference type="Gene3D" id="3.40.50.300">
    <property type="entry name" value="P-loop containing nucleotide triphosphate hydrolases"/>
    <property type="match status" value="1"/>
</dbReference>
<dbReference type="EMBL" id="FOQK01000002">
    <property type="protein sequence ID" value="SFH69466.1"/>
    <property type="molecule type" value="Genomic_DNA"/>
</dbReference>
<protein>
    <submittedName>
        <fullName evidence="2">DnaA protein</fullName>
    </submittedName>
</protein>
<dbReference type="AlphaFoldDB" id="A0A1I3C567"/>
<sequence length="101" mass="11767">MYGNDEHILNKNYKLRSMIRGYSNRDAYHAAFEVACDNKSYNPVVIYGNKGLGKTYLLHAIANETFYEGGLRGISYKRCDELMDEIKNEKFTDLLVDHYMQ</sequence>
<dbReference type="PANTHER" id="PTHR30050:SF2">
    <property type="entry name" value="CHROMOSOMAL REPLICATION INITIATOR PROTEIN DNAA"/>
    <property type="match status" value="1"/>
</dbReference>
<reference evidence="2 3" key="1">
    <citation type="submission" date="2016-10" db="EMBL/GenBank/DDBJ databases">
        <authorList>
            <person name="de Groot N.N."/>
        </authorList>
    </citation>
    <scope>NUCLEOTIDE SEQUENCE [LARGE SCALE GENOMIC DNA]</scope>
    <source>
        <strain evidence="2 3">Z108</strain>
    </source>
</reference>